<dbReference type="Gene3D" id="3.40.50.2300">
    <property type="match status" value="1"/>
</dbReference>
<evidence type="ECO:0000256" key="5">
    <source>
        <dbReference type="ARBA" id="ARBA00022989"/>
    </source>
</evidence>
<keyword evidence="2" id="KW-0813">Transport</keyword>
<proteinExistence type="predicted"/>
<evidence type="ECO:0000256" key="1">
    <source>
        <dbReference type="ARBA" id="ARBA00004651"/>
    </source>
</evidence>
<keyword evidence="10" id="KW-1071">Ligand-gated ion channel</keyword>
<evidence type="ECO:0000256" key="2">
    <source>
        <dbReference type="ARBA" id="ARBA00022448"/>
    </source>
</evidence>
<comment type="subcellular location">
    <subcellularLocation>
        <location evidence="1">Cell membrane</location>
        <topology evidence="1">Multi-pass membrane protein</topology>
    </subcellularLocation>
</comment>
<keyword evidence="6" id="KW-0406">Ion transport</keyword>
<dbReference type="Proteomes" id="UP001209878">
    <property type="component" value="Unassembled WGS sequence"/>
</dbReference>
<evidence type="ECO:0000256" key="10">
    <source>
        <dbReference type="ARBA" id="ARBA00023286"/>
    </source>
</evidence>
<evidence type="ECO:0000256" key="12">
    <source>
        <dbReference type="SAM" id="Phobius"/>
    </source>
</evidence>
<feature type="domain" description="Ionotropic glutamate receptor C-terminal" evidence="13">
    <location>
        <begin position="332"/>
        <end position="692"/>
    </location>
</feature>
<feature type="domain" description="Ionotropic glutamate receptor L-glutamate and glycine-binding" evidence="14">
    <location>
        <begin position="342"/>
        <end position="401"/>
    </location>
</feature>
<evidence type="ECO:0000256" key="11">
    <source>
        <dbReference type="ARBA" id="ARBA00023303"/>
    </source>
</evidence>
<dbReference type="InterPro" id="IPR019594">
    <property type="entry name" value="Glu/Gly-bd"/>
</dbReference>
<dbReference type="GO" id="GO:0005886">
    <property type="term" value="C:plasma membrane"/>
    <property type="evidence" value="ECO:0007669"/>
    <property type="project" value="UniProtKB-SubCell"/>
</dbReference>
<dbReference type="Pfam" id="PF10613">
    <property type="entry name" value="Lig_chan-Glu_bd"/>
    <property type="match status" value="1"/>
</dbReference>
<name>A0AAD9NH10_RIDPI</name>
<keyword evidence="8" id="KW-0675">Receptor</keyword>
<keyword evidence="5 12" id="KW-1133">Transmembrane helix</keyword>
<evidence type="ECO:0000256" key="4">
    <source>
        <dbReference type="ARBA" id="ARBA00022692"/>
    </source>
</evidence>
<sequence length="752" mass="84869">MFLTEPRLGDLFRSNCSGRMTGSDVINVIGDDSIYGRYFLNGEAISAMNVSIPNTHISELVLAALLNQWSSLESDLSLERSCVGEDEPPRWEARRATDIRLGEVTAALLDHLQWEDVVILTDGASDDVLPKYNRVGGRLATYSIFPIIVGQEARDVEDAFDLVAEFRERHFIIACEMNCIKEVFHQANTFDIRRNQQGFFTYLHKWIIVAKQQSQLDDIEFVLGNISNVVAVVLRDTAQPIEQWQMDELRNSTRALVSTTADQHHLIIDTAYLSRIAAFNLSSSPTYGVFTALYQRDGRRFQEVGSYVGSTLRLTGDQELFPNVKFGLNGRHLIVTTNYWGPFMKKTVINGEATYVGMCYDMLKELAATMNFSFTMTEPSDGQWGAFSNGTYTGLVGQLHRKEADMVTAALARQWQREIYMDFAEVPYYLEGSAVAIREPDPDDNTVGLFFQPFKLEVWVFILVVIPISGVALLLYVRAYRVALPQRQKETRLHNAMDALWYSVGAILQQGCEHRPGSLAVRFVFGGWWLFCIIIVATYGANLVAFLAVTQRTMPFNSLEELSAQTEYKMGTLGGTAYVAAFKDSSVPVFRDTWNAMMRIVKRDPDVLSTNHTLHLYKVLHERYAYIGDRTSVVAEMAVNCHMTMIELRFLAMPYSVGFQNNTAYKPMVNDALGWFFAAGLFQRWREKYWPKPAQCATEEGPKALGLYQLQGAFYITFGFIFVSCLVLVAELAFSAVMASCKKQRSDTVSQG</sequence>
<dbReference type="SUPFAM" id="SSF53850">
    <property type="entry name" value="Periplasmic binding protein-like II"/>
    <property type="match status" value="1"/>
</dbReference>
<feature type="transmembrane region" description="Helical" evidence="12">
    <location>
        <begin position="713"/>
        <end position="737"/>
    </location>
</feature>
<keyword evidence="3" id="KW-1003">Cell membrane</keyword>
<feature type="transmembrane region" description="Helical" evidence="12">
    <location>
        <begin position="458"/>
        <end position="477"/>
    </location>
</feature>
<evidence type="ECO:0000256" key="7">
    <source>
        <dbReference type="ARBA" id="ARBA00023136"/>
    </source>
</evidence>
<evidence type="ECO:0000256" key="9">
    <source>
        <dbReference type="ARBA" id="ARBA00023180"/>
    </source>
</evidence>
<comment type="caution">
    <text evidence="15">The sequence shown here is derived from an EMBL/GenBank/DDBJ whole genome shotgun (WGS) entry which is preliminary data.</text>
</comment>
<keyword evidence="9" id="KW-0325">Glycoprotein</keyword>
<dbReference type="SMART" id="SM00079">
    <property type="entry name" value="PBPe"/>
    <property type="match status" value="1"/>
</dbReference>
<dbReference type="AlphaFoldDB" id="A0AAD9NH10"/>
<keyword evidence="4 12" id="KW-0812">Transmembrane</keyword>
<reference evidence="15" key="1">
    <citation type="journal article" date="2023" name="Mol. Biol. Evol.">
        <title>Third-Generation Sequencing Reveals the Adaptive Role of the Epigenome in Three Deep-Sea Polychaetes.</title>
        <authorList>
            <person name="Perez M."/>
            <person name="Aroh O."/>
            <person name="Sun Y."/>
            <person name="Lan Y."/>
            <person name="Juniper S.K."/>
            <person name="Young C.R."/>
            <person name="Angers B."/>
            <person name="Qian P.Y."/>
        </authorList>
    </citation>
    <scope>NUCLEOTIDE SEQUENCE</scope>
    <source>
        <strain evidence="15">R07B-5</strain>
    </source>
</reference>
<dbReference type="EMBL" id="JAODUO010001300">
    <property type="protein sequence ID" value="KAK2166839.1"/>
    <property type="molecule type" value="Genomic_DNA"/>
</dbReference>
<evidence type="ECO:0000256" key="6">
    <source>
        <dbReference type="ARBA" id="ARBA00023065"/>
    </source>
</evidence>
<evidence type="ECO:0000259" key="13">
    <source>
        <dbReference type="SMART" id="SM00079"/>
    </source>
</evidence>
<accession>A0AAD9NH10</accession>
<protein>
    <submittedName>
        <fullName evidence="15">Uncharacterized protein</fullName>
    </submittedName>
</protein>
<evidence type="ECO:0000313" key="15">
    <source>
        <dbReference type="EMBL" id="KAK2166839.1"/>
    </source>
</evidence>
<organism evidence="15 16">
    <name type="scientific">Ridgeia piscesae</name>
    <name type="common">Tubeworm</name>
    <dbReference type="NCBI Taxonomy" id="27915"/>
    <lineage>
        <taxon>Eukaryota</taxon>
        <taxon>Metazoa</taxon>
        <taxon>Spiralia</taxon>
        <taxon>Lophotrochozoa</taxon>
        <taxon>Annelida</taxon>
        <taxon>Polychaeta</taxon>
        <taxon>Sedentaria</taxon>
        <taxon>Canalipalpata</taxon>
        <taxon>Sabellida</taxon>
        <taxon>Siboglinidae</taxon>
        <taxon>Ridgeia</taxon>
    </lineage>
</organism>
<evidence type="ECO:0000259" key="14">
    <source>
        <dbReference type="SMART" id="SM00918"/>
    </source>
</evidence>
<gene>
    <name evidence="15" type="ORF">NP493_1302g00073</name>
</gene>
<dbReference type="Gene3D" id="1.10.287.70">
    <property type="match status" value="1"/>
</dbReference>
<keyword evidence="11" id="KW-0407">Ion channel</keyword>
<dbReference type="GO" id="GO:0015276">
    <property type="term" value="F:ligand-gated monoatomic ion channel activity"/>
    <property type="evidence" value="ECO:0007669"/>
    <property type="project" value="InterPro"/>
</dbReference>
<dbReference type="GO" id="GO:0050906">
    <property type="term" value="P:detection of stimulus involved in sensory perception"/>
    <property type="evidence" value="ECO:0007669"/>
    <property type="project" value="UniProtKB-ARBA"/>
</dbReference>
<dbReference type="FunFam" id="1.10.287.70:FF:000143">
    <property type="entry name" value="Probable glutamate receptor"/>
    <property type="match status" value="1"/>
</dbReference>
<dbReference type="Gene3D" id="3.40.190.10">
    <property type="entry name" value="Periplasmic binding protein-like II"/>
    <property type="match status" value="1"/>
</dbReference>
<dbReference type="InterPro" id="IPR001320">
    <property type="entry name" value="Iontro_rcpt_C"/>
</dbReference>
<dbReference type="SMART" id="SM00918">
    <property type="entry name" value="Lig_chan-Glu_bd"/>
    <property type="match status" value="1"/>
</dbReference>
<keyword evidence="16" id="KW-1185">Reference proteome</keyword>
<evidence type="ECO:0000256" key="8">
    <source>
        <dbReference type="ARBA" id="ARBA00023170"/>
    </source>
</evidence>
<feature type="transmembrane region" description="Helical" evidence="12">
    <location>
        <begin position="523"/>
        <end position="549"/>
    </location>
</feature>
<dbReference type="PANTHER" id="PTHR42643">
    <property type="entry name" value="IONOTROPIC RECEPTOR 20A-RELATED"/>
    <property type="match status" value="1"/>
</dbReference>
<evidence type="ECO:0000313" key="16">
    <source>
        <dbReference type="Proteomes" id="UP001209878"/>
    </source>
</evidence>
<keyword evidence="7 12" id="KW-0472">Membrane</keyword>
<dbReference type="InterPro" id="IPR052192">
    <property type="entry name" value="Insect_Ionotropic_Sensory_Rcpt"/>
</dbReference>
<evidence type="ECO:0000256" key="3">
    <source>
        <dbReference type="ARBA" id="ARBA00022475"/>
    </source>
</evidence>
<dbReference type="Pfam" id="PF00060">
    <property type="entry name" value="Lig_chan"/>
    <property type="match status" value="1"/>
</dbReference>
<dbReference type="PANTHER" id="PTHR42643:SF24">
    <property type="entry name" value="IONOTROPIC RECEPTOR 60A"/>
    <property type="match status" value="1"/>
</dbReference>